<feature type="region of interest" description="Disordered" evidence="1">
    <location>
        <begin position="1"/>
        <end position="56"/>
    </location>
</feature>
<gene>
    <name evidence="2" type="ORF">UV06_C0002G0041</name>
</gene>
<dbReference type="EMBL" id="LCDA01000002">
    <property type="protein sequence ID" value="KKS43139.1"/>
    <property type="molecule type" value="Genomic_DNA"/>
</dbReference>
<organism evidence="2 3">
    <name type="scientific">Candidatus Collierbacteria bacterium GW2011_GWA2_42_17</name>
    <dbReference type="NCBI Taxonomy" id="1618378"/>
    <lineage>
        <taxon>Bacteria</taxon>
        <taxon>Candidatus Collieribacteriota</taxon>
    </lineage>
</organism>
<proteinExistence type="predicted"/>
<dbReference type="AlphaFoldDB" id="A0A0G0Z315"/>
<accession>A0A0G0Z315</accession>
<comment type="caution">
    <text evidence="2">The sequence shown here is derived from an EMBL/GenBank/DDBJ whole genome shotgun (WGS) entry which is preliminary data.</text>
</comment>
<evidence type="ECO:0000313" key="3">
    <source>
        <dbReference type="Proteomes" id="UP000033854"/>
    </source>
</evidence>
<dbReference type="Proteomes" id="UP000033854">
    <property type="component" value="Unassembled WGS sequence"/>
</dbReference>
<evidence type="ECO:0000256" key="1">
    <source>
        <dbReference type="SAM" id="MobiDB-lite"/>
    </source>
</evidence>
<feature type="compositionally biased region" description="Basic and acidic residues" evidence="1">
    <location>
        <begin position="12"/>
        <end position="24"/>
    </location>
</feature>
<sequence length="98" mass="11263">MNQTMKSGQLFDGKEPRVHKEIGKFQKIRSKSNKPPHPDTPIKWMPSLKNKVNNDDGEGKIKKQFLEEGGFAGFFLGRETLTYVPVRNSVFDIVREEN</sequence>
<name>A0A0G0Z315_9BACT</name>
<reference evidence="2 3" key="1">
    <citation type="journal article" date="2015" name="Nature">
        <title>rRNA introns, odd ribosomes, and small enigmatic genomes across a large radiation of phyla.</title>
        <authorList>
            <person name="Brown C.T."/>
            <person name="Hug L.A."/>
            <person name="Thomas B.C."/>
            <person name="Sharon I."/>
            <person name="Castelle C.J."/>
            <person name="Singh A."/>
            <person name="Wilkins M.J."/>
            <person name="Williams K.H."/>
            <person name="Banfield J.F."/>
        </authorList>
    </citation>
    <scope>NUCLEOTIDE SEQUENCE [LARGE SCALE GENOMIC DNA]</scope>
</reference>
<evidence type="ECO:0000313" key="2">
    <source>
        <dbReference type="EMBL" id="KKS43139.1"/>
    </source>
</evidence>
<protein>
    <submittedName>
        <fullName evidence="2">Uncharacterized protein</fullName>
    </submittedName>
</protein>